<dbReference type="PANTHER" id="PTHR44942:SF4">
    <property type="entry name" value="METHYLTRANSFERASE TYPE 11 DOMAIN-CONTAINING PROTEIN"/>
    <property type="match status" value="1"/>
</dbReference>
<reference evidence="5" key="1">
    <citation type="submission" date="2020-02" db="EMBL/GenBank/DDBJ databases">
        <authorList>
            <person name="Meier V. D."/>
        </authorList>
    </citation>
    <scope>NUCLEOTIDE SEQUENCE</scope>
    <source>
        <strain evidence="5">AVDCRST_MAG20</strain>
    </source>
</reference>
<dbReference type="Pfam" id="PF08241">
    <property type="entry name" value="Methyltransf_11"/>
    <property type="match status" value="1"/>
</dbReference>
<keyword evidence="2 5" id="KW-0489">Methyltransferase</keyword>
<dbReference type="SUPFAM" id="SSF53335">
    <property type="entry name" value="S-adenosyl-L-methionine-dependent methyltransferases"/>
    <property type="match status" value="1"/>
</dbReference>
<dbReference type="GO" id="GO:0032259">
    <property type="term" value="P:methylation"/>
    <property type="evidence" value="ECO:0007669"/>
    <property type="project" value="UniProtKB-KW"/>
</dbReference>
<accession>A0A6J4HTD5</accession>
<evidence type="ECO:0000313" key="5">
    <source>
        <dbReference type="EMBL" id="CAA9230540.1"/>
    </source>
</evidence>
<dbReference type="InterPro" id="IPR029063">
    <property type="entry name" value="SAM-dependent_MTases_sf"/>
</dbReference>
<dbReference type="InterPro" id="IPR051052">
    <property type="entry name" value="Diverse_substrate_MTase"/>
</dbReference>
<dbReference type="InterPro" id="IPR013216">
    <property type="entry name" value="Methyltransf_11"/>
</dbReference>
<gene>
    <name evidence="5" type="ORF">AVDCRST_MAG20-1104</name>
</gene>
<protein>
    <submittedName>
        <fullName evidence="5">SAM-dependent methyltransferase</fullName>
    </submittedName>
</protein>
<evidence type="ECO:0000256" key="1">
    <source>
        <dbReference type="ARBA" id="ARBA00008361"/>
    </source>
</evidence>
<keyword evidence="3 5" id="KW-0808">Transferase</keyword>
<evidence type="ECO:0000259" key="4">
    <source>
        <dbReference type="Pfam" id="PF08241"/>
    </source>
</evidence>
<dbReference type="CDD" id="cd02440">
    <property type="entry name" value="AdoMet_MTases"/>
    <property type="match status" value="1"/>
</dbReference>
<comment type="similarity">
    <text evidence="1">Belongs to the methyltransferase superfamily.</text>
</comment>
<dbReference type="Gene3D" id="3.40.50.150">
    <property type="entry name" value="Vaccinia Virus protein VP39"/>
    <property type="match status" value="1"/>
</dbReference>
<feature type="domain" description="Methyltransferase type 11" evidence="4">
    <location>
        <begin position="46"/>
        <end position="133"/>
    </location>
</feature>
<name>A0A6J4HTD5_9ACTN</name>
<dbReference type="AlphaFoldDB" id="A0A6J4HTD5"/>
<sequence>MGINETAAAGFGSAADVYERGRPSYPEGVVGLFCDQLGIGRGTTVVDLAAGTGKLTRLLVPTGATVIAVEPVEAMRAQLVALLPDVEALDGTAESIPLPDASAGAVTVAQAFHWFDPEPALAEIARVLEPDGGLGLVWNERDESVPWVAELSTLLDWGERRPYRRDRDWGAVVAASGLFTTIQHRQLSYQQELDVDTLVERALSTSYIAARPAEQNVELADAVRALADGFPARFELPYVTDVHWCHRR</sequence>
<organism evidence="5">
    <name type="scientific">uncultured Acidimicrobiales bacterium</name>
    <dbReference type="NCBI Taxonomy" id="310071"/>
    <lineage>
        <taxon>Bacteria</taxon>
        <taxon>Bacillati</taxon>
        <taxon>Actinomycetota</taxon>
        <taxon>Acidimicrobiia</taxon>
        <taxon>Acidimicrobiales</taxon>
        <taxon>environmental samples</taxon>
    </lineage>
</organism>
<evidence type="ECO:0000256" key="3">
    <source>
        <dbReference type="ARBA" id="ARBA00022679"/>
    </source>
</evidence>
<dbReference type="EMBL" id="CADCSY010000049">
    <property type="protein sequence ID" value="CAA9230540.1"/>
    <property type="molecule type" value="Genomic_DNA"/>
</dbReference>
<dbReference type="GO" id="GO:0008757">
    <property type="term" value="F:S-adenosylmethionine-dependent methyltransferase activity"/>
    <property type="evidence" value="ECO:0007669"/>
    <property type="project" value="InterPro"/>
</dbReference>
<dbReference type="PANTHER" id="PTHR44942">
    <property type="entry name" value="METHYLTRANSF_11 DOMAIN-CONTAINING PROTEIN"/>
    <property type="match status" value="1"/>
</dbReference>
<proteinExistence type="inferred from homology"/>
<evidence type="ECO:0000256" key="2">
    <source>
        <dbReference type="ARBA" id="ARBA00022603"/>
    </source>
</evidence>